<evidence type="ECO:0000313" key="3">
    <source>
        <dbReference type="Proteomes" id="UP000552864"/>
    </source>
</evidence>
<evidence type="ECO:0000313" key="2">
    <source>
        <dbReference type="EMBL" id="NLR81092.1"/>
    </source>
</evidence>
<dbReference type="Gene3D" id="2.120.10.10">
    <property type="match status" value="1"/>
</dbReference>
<dbReference type="RefSeq" id="WP_168740745.1">
    <property type="nucleotide sequence ID" value="NZ_JABAHZ010000005.1"/>
</dbReference>
<keyword evidence="3" id="KW-1185">Reference proteome</keyword>
<feature type="chain" id="PRO_5032422875" evidence="1">
    <location>
        <begin position="22"/>
        <end position="416"/>
    </location>
</feature>
<dbReference type="SUPFAM" id="SSF50939">
    <property type="entry name" value="Sialidases"/>
    <property type="match status" value="1"/>
</dbReference>
<dbReference type="Proteomes" id="UP000552864">
    <property type="component" value="Unassembled WGS sequence"/>
</dbReference>
<protein>
    <submittedName>
        <fullName evidence="2">Exo-alpha-sialidase</fullName>
    </submittedName>
</protein>
<reference evidence="2 3" key="1">
    <citation type="submission" date="2020-04" db="EMBL/GenBank/DDBJ databases">
        <authorList>
            <person name="Yin C."/>
        </authorList>
    </citation>
    <scope>NUCLEOTIDE SEQUENCE [LARGE SCALE GENOMIC DNA]</scope>
    <source>
        <strain evidence="2 3">Ak56</strain>
    </source>
</reference>
<sequence length="416" mass="46037">MYHIIKPITRLAFIFAIVVLAACTKDHDGMMVENDSTCKMQAVPGTVVAHSPQSSQIYLGSPSICVLPDSNYVVSCDLNSTLAPYVDSPVTWVFLSENKGKTWNKIATLQGQFWSQLFYHHDALYIMGTSKSGGDILIRKSGDGGHTWTNPVDGETGRIRQNGKYHCAPTPVISHNGRIWRAMEDLMGGGTVWGQAFRAFMISAPENSDLLKASSWLQSNRMGYNSTYLGGDFGGWLEGNAVVTPSGDMVDVLRTNYQVNGDELASIIKISSDGATASFDPQTGFVPFPGGCKKFAILHDPVSNLYWSISNYVPDVYKNGNAERTRNTLALLSSPDLLHWNIQGIVLTHHDVLTHGFQYVDFKFEGPDIIFVSRTAFDDGEGGANSQHNANFITFHRIPYFRNYANPAIWQWLLPH</sequence>
<gene>
    <name evidence="2" type="ORF">HGH91_20855</name>
</gene>
<accession>A0A847SVZ2</accession>
<keyword evidence="1" id="KW-0732">Signal</keyword>
<dbReference type="InterPro" id="IPR036278">
    <property type="entry name" value="Sialidase_sf"/>
</dbReference>
<comment type="caution">
    <text evidence="2">The sequence shown here is derived from an EMBL/GenBank/DDBJ whole genome shotgun (WGS) entry which is preliminary data.</text>
</comment>
<name>A0A847SVZ2_9BACT</name>
<proteinExistence type="predicted"/>
<evidence type="ECO:0000256" key="1">
    <source>
        <dbReference type="SAM" id="SignalP"/>
    </source>
</evidence>
<dbReference type="CDD" id="cd15482">
    <property type="entry name" value="Sialidase_non-viral"/>
    <property type="match status" value="1"/>
</dbReference>
<organism evidence="2 3">
    <name type="scientific">Chitinophaga eiseniae</name>
    <dbReference type="NCBI Taxonomy" id="634771"/>
    <lineage>
        <taxon>Bacteria</taxon>
        <taxon>Pseudomonadati</taxon>
        <taxon>Bacteroidota</taxon>
        <taxon>Chitinophagia</taxon>
        <taxon>Chitinophagales</taxon>
        <taxon>Chitinophagaceae</taxon>
        <taxon>Chitinophaga</taxon>
    </lineage>
</organism>
<dbReference type="PROSITE" id="PS51257">
    <property type="entry name" value="PROKAR_LIPOPROTEIN"/>
    <property type="match status" value="1"/>
</dbReference>
<feature type="signal peptide" evidence="1">
    <location>
        <begin position="1"/>
        <end position="21"/>
    </location>
</feature>
<dbReference type="AlphaFoldDB" id="A0A847SVZ2"/>
<dbReference type="EMBL" id="JABAHZ010000005">
    <property type="protein sequence ID" value="NLR81092.1"/>
    <property type="molecule type" value="Genomic_DNA"/>
</dbReference>